<evidence type="ECO:0000313" key="3">
    <source>
        <dbReference type="Proteomes" id="UP000515150"/>
    </source>
</evidence>
<keyword evidence="3" id="KW-1185">Reference proteome</keyword>
<dbReference type="KEGG" id="bspl:114850675"/>
<sequence>MSLFLLLLMLATCDSQYNLLTVPFKGAVMTYYPKNTTTTDFMVNVRYTVYYELCTNLGWQCLSGDCGGENTVVYTVKSSDIEGWCQTEGVSTRQIPSNAPFQLWFNGSDWTSNANGIVRSKAVTLVELRTRSDTGKANTSPQTTILADLRVPSNCERVYSLLAFDPDGDDVKCRPGNASLSECDTCTLPLGLVLDNCTFSLMNSSVLEGSLKYVIQLVMEDFPRQTITLTQSDGSRATLTTSDAISKIPVQFLLQLDPPAPSCTEGLYIPQFLPPTPTHGALFITRYLQIDITVQANLSTISDLVVSGPHNVIVTLSGPGQFTLSWSPIQDEDGESHSICFVAEATLNSVVYQSVLRCVIAIVDLTPAAPSIPVSPLYVVNNTEPATTLPDTVNTSNITDSPSPLVVGTTPSPNPASASTPAPMNIVGLSVKVSSLTPLSDADIFLQVKNILVSFGLPQDVVVRIVNAVQL</sequence>
<organism evidence="3 4">
    <name type="scientific">Betta splendens</name>
    <name type="common">Siamese fighting fish</name>
    <dbReference type="NCBI Taxonomy" id="158456"/>
    <lineage>
        <taxon>Eukaryota</taxon>
        <taxon>Metazoa</taxon>
        <taxon>Chordata</taxon>
        <taxon>Craniata</taxon>
        <taxon>Vertebrata</taxon>
        <taxon>Euteleostomi</taxon>
        <taxon>Actinopterygii</taxon>
        <taxon>Neopterygii</taxon>
        <taxon>Teleostei</taxon>
        <taxon>Neoteleostei</taxon>
        <taxon>Acanthomorphata</taxon>
        <taxon>Anabantaria</taxon>
        <taxon>Anabantiformes</taxon>
        <taxon>Anabantoidei</taxon>
        <taxon>Osphronemidae</taxon>
        <taxon>Betta</taxon>
    </lineage>
</organism>
<feature type="region of interest" description="Disordered" evidence="1">
    <location>
        <begin position="390"/>
        <end position="420"/>
    </location>
</feature>
<feature type="chain" id="PRO_5027895557" evidence="2">
    <location>
        <begin position="16"/>
        <end position="471"/>
    </location>
</feature>
<dbReference type="OrthoDB" id="10063988at2759"/>
<dbReference type="InParanoid" id="A0A6P7LW63"/>
<evidence type="ECO:0000256" key="1">
    <source>
        <dbReference type="SAM" id="MobiDB-lite"/>
    </source>
</evidence>
<evidence type="ECO:0000256" key="2">
    <source>
        <dbReference type="SAM" id="SignalP"/>
    </source>
</evidence>
<reference evidence="4" key="1">
    <citation type="submission" date="2025-08" db="UniProtKB">
        <authorList>
            <consortium name="RefSeq"/>
        </authorList>
    </citation>
    <scope>IDENTIFICATION</scope>
</reference>
<proteinExistence type="predicted"/>
<dbReference type="Proteomes" id="UP000515150">
    <property type="component" value="Chromosome 2"/>
</dbReference>
<accession>A0A6P7LW63</accession>
<dbReference type="RefSeq" id="XP_028998187.1">
    <property type="nucleotide sequence ID" value="XM_029142354.3"/>
</dbReference>
<gene>
    <name evidence="4" type="primary">LOC114850675</name>
</gene>
<protein>
    <submittedName>
        <fullName evidence="4">Uncharacterized protein LOC114850675</fullName>
    </submittedName>
</protein>
<dbReference type="GeneID" id="114850675"/>
<dbReference type="AlphaFoldDB" id="A0A6P7LW63"/>
<evidence type="ECO:0000313" key="4">
    <source>
        <dbReference type="RefSeq" id="XP_028998187.1"/>
    </source>
</evidence>
<keyword evidence="2" id="KW-0732">Signal</keyword>
<feature type="compositionally biased region" description="Low complexity" evidence="1">
    <location>
        <begin position="409"/>
        <end position="420"/>
    </location>
</feature>
<feature type="compositionally biased region" description="Polar residues" evidence="1">
    <location>
        <begin position="390"/>
        <end position="402"/>
    </location>
</feature>
<feature type="signal peptide" evidence="2">
    <location>
        <begin position="1"/>
        <end position="15"/>
    </location>
</feature>
<name>A0A6P7LW63_BETSP</name>